<dbReference type="EMBL" id="WSEL01000003">
    <property type="protein sequence ID" value="MVQ28944.1"/>
    <property type="molecule type" value="Genomic_DNA"/>
</dbReference>
<evidence type="ECO:0000256" key="3">
    <source>
        <dbReference type="PIRSR" id="PIRSR607837-1"/>
    </source>
</evidence>
<dbReference type="InterPro" id="IPR007837">
    <property type="entry name" value="DinB"/>
</dbReference>
<evidence type="ECO:0000313" key="4">
    <source>
        <dbReference type="EMBL" id="MVQ28944.1"/>
    </source>
</evidence>
<sequence length="182" mass="20606">MTDALAALHANYRRLARYNAWMNERLYDAAEGLPEAERRRDRGAFFGSIDGTLNHLLWADRLWLRRFASQGVAFPALADDLLALPEGASYGTVLQAEWQGLRQARRALDAAIVRWVDEMPPEFLLRTLRYANTKGVVREQPAWQPLTHFFNHQTHHRGQVTTLLLQAGVDPGVTDLVAMSEA</sequence>
<comment type="similarity">
    <text evidence="1">Belongs to the DinB family.</text>
</comment>
<dbReference type="Pfam" id="PF05163">
    <property type="entry name" value="DinB"/>
    <property type="match status" value="1"/>
</dbReference>
<dbReference type="SUPFAM" id="SSF109854">
    <property type="entry name" value="DinB/YfiT-like putative metalloenzymes"/>
    <property type="match status" value="1"/>
</dbReference>
<evidence type="ECO:0000256" key="1">
    <source>
        <dbReference type="ARBA" id="ARBA00008635"/>
    </source>
</evidence>
<feature type="binding site" evidence="3">
    <location>
        <position position="55"/>
    </location>
    <ligand>
        <name>a divalent metal cation</name>
        <dbReference type="ChEBI" id="CHEBI:60240"/>
    </ligand>
</feature>
<feature type="binding site" evidence="3">
    <location>
        <position position="156"/>
    </location>
    <ligand>
        <name>a divalent metal cation</name>
        <dbReference type="ChEBI" id="CHEBI:60240"/>
    </ligand>
</feature>
<evidence type="ECO:0000313" key="5">
    <source>
        <dbReference type="Proteomes" id="UP000469385"/>
    </source>
</evidence>
<protein>
    <submittedName>
        <fullName evidence="4">Damage-inducible protein DinB</fullName>
    </submittedName>
</protein>
<dbReference type="PANTHER" id="PTHR37302">
    <property type="entry name" value="SLR1116 PROTEIN"/>
    <property type="match status" value="1"/>
</dbReference>
<feature type="binding site" evidence="3">
    <location>
        <position position="152"/>
    </location>
    <ligand>
        <name>a divalent metal cation</name>
        <dbReference type="ChEBI" id="CHEBI:60240"/>
    </ligand>
</feature>
<organism evidence="4 5">
    <name type="scientific">Ramlibacter pinisoli</name>
    <dbReference type="NCBI Taxonomy" id="2682844"/>
    <lineage>
        <taxon>Bacteria</taxon>
        <taxon>Pseudomonadati</taxon>
        <taxon>Pseudomonadota</taxon>
        <taxon>Betaproteobacteria</taxon>
        <taxon>Burkholderiales</taxon>
        <taxon>Comamonadaceae</taxon>
        <taxon>Ramlibacter</taxon>
    </lineage>
</organism>
<keyword evidence="2 3" id="KW-0479">Metal-binding</keyword>
<gene>
    <name evidence="4" type="ORF">GON04_05790</name>
</gene>
<name>A0A6N8IQ62_9BURK</name>
<reference evidence="4 5" key="1">
    <citation type="submission" date="2019-12" db="EMBL/GenBank/DDBJ databases">
        <authorList>
            <person name="Huq M.A."/>
        </authorList>
    </citation>
    <scope>NUCLEOTIDE SEQUENCE [LARGE SCALE GENOMIC DNA]</scope>
    <source>
        <strain evidence="4 5">MAH-25</strain>
    </source>
</reference>
<dbReference type="Proteomes" id="UP000469385">
    <property type="component" value="Unassembled WGS sequence"/>
</dbReference>
<dbReference type="RefSeq" id="WP_157396998.1">
    <property type="nucleotide sequence ID" value="NZ_WSEL01000003.1"/>
</dbReference>
<comment type="caution">
    <text evidence="4">The sequence shown here is derived from an EMBL/GenBank/DDBJ whole genome shotgun (WGS) entry which is preliminary data.</text>
</comment>
<dbReference type="InterPro" id="IPR034660">
    <property type="entry name" value="DinB/YfiT-like"/>
</dbReference>
<dbReference type="AlphaFoldDB" id="A0A6N8IQ62"/>
<dbReference type="PANTHER" id="PTHR37302:SF1">
    <property type="entry name" value="PROTEIN DINB"/>
    <property type="match status" value="1"/>
</dbReference>
<dbReference type="GO" id="GO:0046872">
    <property type="term" value="F:metal ion binding"/>
    <property type="evidence" value="ECO:0007669"/>
    <property type="project" value="UniProtKB-KW"/>
</dbReference>
<accession>A0A6N8IQ62</accession>
<dbReference type="Gene3D" id="1.20.120.450">
    <property type="entry name" value="dinb family like domain"/>
    <property type="match status" value="1"/>
</dbReference>
<evidence type="ECO:0000256" key="2">
    <source>
        <dbReference type="ARBA" id="ARBA00022723"/>
    </source>
</evidence>
<keyword evidence="5" id="KW-1185">Reference proteome</keyword>
<proteinExistence type="inferred from homology"/>